<name>A0ABX5PUF9_9FLAO</name>
<reference evidence="1 2" key="1">
    <citation type="submission" date="2018-06" db="EMBL/GenBank/DDBJ databases">
        <title>Genomic Encyclopedia of Archaeal and Bacterial Type Strains, Phase II (KMG-II): from individual species to whole genera.</title>
        <authorList>
            <person name="Goeker M."/>
        </authorList>
    </citation>
    <scope>NUCLEOTIDE SEQUENCE [LARGE SCALE GENOMIC DNA]</scope>
    <source>
        <strain evidence="1 2">DSM 17205</strain>
    </source>
</reference>
<sequence length="154" mass="17588">MSKQFIFFYALINMLLISCSTKKNEQRSEVIQEVDQTFPYQPAYPLVKGCENATSSSCLENSISRSIINEANKRKVILKADTLNIGVKFKPNGKLEIIRNISNNTDLKKLAVDAISSMKILAPGFSKRENRYVTHTNVWFIIFKDNQFVNPSNY</sequence>
<dbReference type="EMBL" id="QKZR01000007">
    <property type="protein sequence ID" value="PZX37116.1"/>
    <property type="molecule type" value="Genomic_DNA"/>
</dbReference>
<proteinExistence type="predicted"/>
<protein>
    <recommendedName>
        <fullName evidence="3">TonB C-terminal domain-containing protein</fullName>
    </recommendedName>
</protein>
<organism evidence="1 2">
    <name type="scientific">Nonlabens dokdonensis</name>
    <dbReference type="NCBI Taxonomy" id="328515"/>
    <lineage>
        <taxon>Bacteria</taxon>
        <taxon>Pseudomonadati</taxon>
        <taxon>Bacteroidota</taxon>
        <taxon>Flavobacteriia</taxon>
        <taxon>Flavobacteriales</taxon>
        <taxon>Flavobacteriaceae</taxon>
        <taxon>Nonlabens</taxon>
    </lineage>
</organism>
<dbReference type="Proteomes" id="UP000248584">
    <property type="component" value="Unassembled WGS sequence"/>
</dbReference>
<accession>A0ABX5PUF9</accession>
<keyword evidence="2" id="KW-1185">Reference proteome</keyword>
<gene>
    <name evidence="1" type="ORF">LX97_03138</name>
</gene>
<comment type="caution">
    <text evidence="1">The sequence shown here is derived from an EMBL/GenBank/DDBJ whole genome shotgun (WGS) entry which is preliminary data.</text>
</comment>
<evidence type="ECO:0008006" key="3">
    <source>
        <dbReference type="Google" id="ProtNLM"/>
    </source>
</evidence>
<evidence type="ECO:0000313" key="1">
    <source>
        <dbReference type="EMBL" id="PZX37116.1"/>
    </source>
</evidence>
<dbReference type="RefSeq" id="WP_041567182.1">
    <property type="nucleotide sequence ID" value="NZ_QKZR01000007.1"/>
</dbReference>
<dbReference type="PROSITE" id="PS51257">
    <property type="entry name" value="PROKAR_LIPOPROTEIN"/>
    <property type="match status" value="1"/>
</dbReference>
<evidence type="ECO:0000313" key="2">
    <source>
        <dbReference type="Proteomes" id="UP000248584"/>
    </source>
</evidence>